<dbReference type="InterPro" id="IPR050397">
    <property type="entry name" value="Env_Response_Regulators"/>
</dbReference>
<dbReference type="SUPFAM" id="SSF51206">
    <property type="entry name" value="cAMP-binding domain-like"/>
    <property type="match status" value="1"/>
</dbReference>
<keyword evidence="2" id="KW-0238">DNA-binding</keyword>
<evidence type="ECO:0000313" key="5">
    <source>
        <dbReference type="EMBL" id="KAB0266212.1"/>
    </source>
</evidence>
<name>A0A5N3P8Z9_9HYPH</name>
<organism evidence="5 6">
    <name type="scientific">Microvirga brassicacearum</name>
    <dbReference type="NCBI Taxonomy" id="2580413"/>
    <lineage>
        <taxon>Bacteria</taxon>
        <taxon>Pseudomonadati</taxon>
        <taxon>Pseudomonadota</taxon>
        <taxon>Alphaproteobacteria</taxon>
        <taxon>Hyphomicrobiales</taxon>
        <taxon>Methylobacteriaceae</taxon>
        <taxon>Microvirga</taxon>
    </lineage>
</organism>
<dbReference type="Gene3D" id="2.60.120.10">
    <property type="entry name" value="Jelly Rolls"/>
    <property type="match status" value="1"/>
</dbReference>
<dbReference type="SUPFAM" id="SSF46785">
    <property type="entry name" value="Winged helix' DNA-binding domain"/>
    <property type="match status" value="1"/>
</dbReference>
<feature type="domain" description="HTH crp-type" evidence="4">
    <location>
        <begin position="160"/>
        <end position="226"/>
    </location>
</feature>
<keyword evidence="6" id="KW-1185">Reference proteome</keyword>
<keyword evidence="3" id="KW-0804">Transcription</keyword>
<reference evidence="5 6" key="1">
    <citation type="journal article" date="2019" name="Microorganisms">
        <title>Genome Insights into the Novel Species Microvirga brassicacearum, a Rapeseed Endophyte with Biotechnological Potential.</title>
        <authorList>
            <person name="Jimenez-Gomez A."/>
            <person name="Saati-Santamaria Z."/>
            <person name="Igual J.M."/>
            <person name="Rivas R."/>
            <person name="Mateos P.F."/>
            <person name="Garcia-Fraile P."/>
        </authorList>
    </citation>
    <scope>NUCLEOTIDE SEQUENCE [LARGE SCALE GENOMIC DNA]</scope>
    <source>
        <strain evidence="5 6">CDVBN77</strain>
    </source>
</reference>
<dbReference type="AlphaFoldDB" id="A0A5N3P8Z9"/>
<dbReference type="OrthoDB" id="7506088at2"/>
<protein>
    <submittedName>
        <fullName evidence="5">Crp/Fnr family transcriptional regulator</fullName>
    </submittedName>
</protein>
<dbReference type="EMBL" id="VCMV01000024">
    <property type="protein sequence ID" value="KAB0266212.1"/>
    <property type="molecule type" value="Genomic_DNA"/>
</dbReference>
<dbReference type="InterPro" id="IPR014710">
    <property type="entry name" value="RmlC-like_jellyroll"/>
</dbReference>
<accession>A0A5N3P8Z9</accession>
<dbReference type="InterPro" id="IPR036390">
    <property type="entry name" value="WH_DNA-bd_sf"/>
</dbReference>
<dbReference type="PANTHER" id="PTHR24567">
    <property type="entry name" value="CRP FAMILY TRANSCRIPTIONAL REGULATORY PROTEIN"/>
    <property type="match status" value="1"/>
</dbReference>
<dbReference type="CDD" id="cd00038">
    <property type="entry name" value="CAP_ED"/>
    <property type="match status" value="1"/>
</dbReference>
<dbReference type="PANTHER" id="PTHR24567:SF74">
    <property type="entry name" value="HTH-TYPE TRANSCRIPTIONAL REGULATOR ARCR"/>
    <property type="match status" value="1"/>
</dbReference>
<comment type="caution">
    <text evidence="5">The sequence shown here is derived from an EMBL/GenBank/DDBJ whole genome shotgun (WGS) entry which is preliminary data.</text>
</comment>
<evidence type="ECO:0000259" key="4">
    <source>
        <dbReference type="Pfam" id="PF13545"/>
    </source>
</evidence>
<evidence type="ECO:0000313" key="6">
    <source>
        <dbReference type="Proteomes" id="UP000325684"/>
    </source>
</evidence>
<dbReference type="GO" id="GO:0003677">
    <property type="term" value="F:DNA binding"/>
    <property type="evidence" value="ECO:0007669"/>
    <property type="project" value="UniProtKB-KW"/>
</dbReference>
<dbReference type="RefSeq" id="WP_150946165.1">
    <property type="nucleotide sequence ID" value="NZ_VCMV01000024.1"/>
</dbReference>
<proteinExistence type="predicted"/>
<dbReference type="GO" id="GO:0003700">
    <property type="term" value="F:DNA-binding transcription factor activity"/>
    <property type="evidence" value="ECO:0007669"/>
    <property type="project" value="TreeGrafter"/>
</dbReference>
<dbReference type="InterPro" id="IPR036388">
    <property type="entry name" value="WH-like_DNA-bd_sf"/>
</dbReference>
<gene>
    <name evidence="5" type="ORF">FEZ63_15770</name>
</gene>
<dbReference type="Gene3D" id="1.10.10.10">
    <property type="entry name" value="Winged helix-like DNA-binding domain superfamily/Winged helix DNA-binding domain"/>
    <property type="match status" value="1"/>
</dbReference>
<dbReference type="InterPro" id="IPR000595">
    <property type="entry name" value="cNMP-bd_dom"/>
</dbReference>
<evidence type="ECO:0000256" key="1">
    <source>
        <dbReference type="ARBA" id="ARBA00023015"/>
    </source>
</evidence>
<dbReference type="InterPro" id="IPR012318">
    <property type="entry name" value="HTH_CRP"/>
</dbReference>
<dbReference type="Proteomes" id="UP000325684">
    <property type="component" value="Unassembled WGS sequence"/>
</dbReference>
<dbReference type="Pfam" id="PF13545">
    <property type="entry name" value="HTH_Crp_2"/>
    <property type="match status" value="1"/>
</dbReference>
<sequence length="249" mass="27857">MSQPPHLSIIRKSEHAGVRNQLLSFLSDNDYALIQPYLEAVDLERGAVVSRPNEPFEYVYFPEHLVTSVVATTRDRHRIEVGIFGREGVSGTSLLLGVDRTPHETFVQVPGPALRIRTESFQRVIGQSASLHQLLLKYVQVFNVQVAQTALSHGGYSIPSRLARWLLMCHDRLDGNNLHLVHDFLALMLGVRRSGVTEQLHVLEGVHAISAKRGVITIKNRGKLLEAAGESYGVPEAEYERLIGPFRRI</sequence>
<evidence type="ECO:0000256" key="3">
    <source>
        <dbReference type="ARBA" id="ARBA00023163"/>
    </source>
</evidence>
<evidence type="ECO:0000256" key="2">
    <source>
        <dbReference type="ARBA" id="ARBA00023125"/>
    </source>
</evidence>
<dbReference type="GO" id="GO:0005829">
    <property type="term" value="C:cytosol"/>
    <property type="evidence" value="ECO:0007669"/>
    <property type="project" value="TreeGrafter"/>
</dbReference>
<keyword evidence="1" id="KW-0805">Transcription regulation</keyword>
<dbReference type="InterPro" id="IPR018490">
    <property type="entry name" value="cNMP-bd_dom_sf"/>
</dbReference>